<evidence type="ECO:0000256" key="4">
    <source>
        <dbReference type="SAM" id="SignalP"/>
    </source>
</evidence>
<dbReference type="PANTHER" id="PTHR30290">
    <property type="entry name" value="PERIPLASMIC BINDING COMPONENT OF ABC TRANSPORTER"/>
    <property type="match status" value="1"/>
</dbReference>
<dbReference type="Gene3D" id="3.10.105.10">
    <property type="entry name" value="Dipeptide-binding Protein, Domain 3"/>
    <property type="match status" value="1"/>
</dbReference>
<dbReference type="PANTHER" id="PTHR30290:SF9">
    <property type="entry name" value="OLIGOPEPTIDE-BINDING PROTEIN APPA"/>
    <property type="match status" value="1"/>
</dbReference>
<dbReference type="CDD" id="cd08518">
    <property type="entry name" value="PBP2_NikA_DppA_OppA_like_19"/>
    <property type="match status" value="1"/>
</dbReference>
<dbReference type="AlphaFoldDB" id="A0A212LVV0"/>
<dbReference type="GO" id="GO:0042597">
    <property type="term" value="C:periplasmic space"/>
    <property type="evidence" value="ECO:0007669"/>
    <property type="project" value="UniProtKB-ARBA"/>
</dbReference>
<dbReference type="PROSITE" id="PS51257">
    <property type="entry name" value="PROKAR_LIPOPROTEIN"/>
    <property type="match status" value="1"/>
</dbReference>
<name>A0A212LVV0_9FIRM</name>
<dbReference type="InterPro" id="IPR030678">
    <property type="entry name" value="Peptide/Ni-bd"/>
</dbReference>
<evidence type="ECO:0000256" key="1">
    <source>
        <dbReference type="ARBA" id="ARBA00005695"/>
    </source>
</evidence>
<dbReference type="InterPro" id="IPR000914">
    <property type="entry name" value="SBP_5_dom"/>
</dbReference>
<keyword evidence="3 4" id="KW-0732">Signal</keyword>
<gene>
    <name evidence="6" type="ORF">KL86SPO_40074</name>
</gene>
<dbReference type="Gene3D" id="3.40.190.10">
    <property type="entry name" value="Periplasmic binding protein-like II"/>
    <property type="match status" value="1"/>
</dbReference>
<dbReference type="PIRSF" id="PIRSF002741">
    <property type="entry name" value="MppA"/>
    <property type="match status" value="1"/>
</dbReference>
<proteinExistence type="inferred from homology"/>
<dbReference type="SUPFAM" id="SSF53850">
    <property type="entry name" value="Periplasmic binding protein-like II"/>
    <property type="match status" value="1"/>
</dbReference>
<comment type="similarity">
    <text evidence="1">Belongs to the bacterial solute-binding protein 5 family.</text>
</comment>
<dbReference type="EMBL" id="FMJE01000004">
    <property type="protein sequence ID" value="SCM81590.1"/>
    <property type="molecule type" value="Genomic_DNA"/>
</dbReference>
<dbReference type="RefSeq" id="WP_288184574.1">
    <property type="nucleotide sequence ID" value="NZ_LT608335.1"/>
</dbReference>
<accession>A0A212LVV0</accession>
<evidence type="ECO:0000256" key="3">
    <source>
        <dbReference type="ARBA" id="ARBA00022729"/>
    </source>
</evidence>
<feature type="chain" id="PRO_5039363341" evidence="4">
    <location>
        <begin position="25"/>
        <end position="523"/>
    </location>
</feature>
<organism evidence="6">
    <name type="scientific">uncultured Sporomusa sp</name>
    <dbReference type="NCBI Taxonomy" id="307249"/>
    <lineage>
        <taxon>Bacteria</taxon>
        <taxon>Bacillati</taxon>
        <taxon>Bacillota</taxon>
        <taxon>Negativicutes</taxon>
        <taxon>Selenomonadales</taxon>
        <taxon>Sporomusaceae</taxon>
        <taxon>Sporomusa</taxon>
        <taxon>environmental samples</taxon>
    </lineage>
</organism>
<keyword evidence="2" id="KW-0813">Transport</keyword>
<dbReference type="InterPro" id="IPR039424">
    <property type="entry name" value="SBP_5"/>
</dbReference>
<evidence type="ECO:0000259" key="5">
    <source>
        <dbReference type="Pfam" id="PF00496"/>
    </source>
</evidence>
<evidence type="ECO:0000313" key="6">
    <source>
        <dbReference type="EMBL" id="SCM81590.1"/>
    </source>
</evidence>
<evidence type="ECO:0000256" key="2">
    <source>
        <dbReference type="ARBA" id="ARBA00022448"/>
    </source>
</evidence>
<feature type="domain" description="Solute-binding protein family 5" evidence="5">
    <location>
        <begin position="72"/>
        <end position="404"/>
    </location>
</feature>
<dbReference type="GO" id="GO:1904680">
    <property type="term" value="F:peptide transmembrane transporter activity"/>
    <property type="evidence" value="ECO:0007669"/>
    <property type="project" value="TreeGrafter"/>
</dbReference>
<sequence>MKKIVGLLLMFVFMMTGCSSEKTAGPAKKDEVVISVGVNMTAGGYDPIAGYGVWGPDIFHSKLLKYNVKSELETDLATAYEISKDGLMYTYHLRQDAKFADGTPLTAKDVVFTYTKAKDSGSAADLTMLDSVKAVDDYTVVFTLNKPWSVFTSTTATIGIISQAAYNEKYGDNPLASGPWKVAQFQKDQQLILVPNEHYYGQKPKLKKVTILKLDEEAALAAAKSGQLDLVLVETEFAKTKVAGMHLAELETVTGLVINLPMVKEATTADGKVIGNNVTSDWAIRKALNIGIDRKLIVQNAFNGIGDPAYGWSAALPWGNAQAAFADNQVEEAKKILTDAGWIDTDGDGIREKNGLKAEFVVTGRSNDLQRYNTVVAVAADAKKLGINIIPKAAPWNECRLAQATPTCWVFGSHNPMDVYRYYHSSQMGKGVIGNPSSYANPKVDMYIDQALAATSSDKVDEYWRLAQWDGTTGMKEDYPYLWIANTRLTYFIKDGLDIGKQRVHVRSQGIPVVENLAEWSWQ</sequence>
<dbReference type="GO" id="GO:0015833">
    <property type="term" value="P:peptide transport"/>
    <property type="evidence" value="ECO:0007669"/>
    <property type="project" value="TreeGrafter"/>
</dbReference>
<protein>
    <submittedName>
        <fullName evidence="6">Extracellular solute-binding protein family 5</fullName>
    </submittedName>
</protein>
<dbReference type="Pfam" id="PF00496">
    <property type="entry name" value="SBP_bac_5"/>
    <property type="match status" value="1"/>
</dbReference>
<dbReference type="GO" id="GO:0043190">
    <property type="term" value="C:ATP-binding cassette (ABC) transporter complex"/>
    <property type="evidence" value="ECO:0007669"/>
    <property type="project" value="InterPro"/>
</dbReference>
<feature type="signal peptide" evidence="4">
    <location>
        <begin position="1"/>
        <end position="24"/>
    </location>
</feature>
<reference evidence="6" key="1">
    <citation type="submission" date="2016-08" db="EMBL/GenBank/DDBJ databases">
        <authorList>
            <person name="Seilhamer J.J."/>
        </authorList>
    </citation>
    <scope>NUCLEOTIDE SEQUENCE</scope>
    <source>
        <strain evidence="6">86</strain>
    </source>
</reference>